<dbReference type="SUPFAM" id="SSF52266">
    <property type="entry name" value="SGNH hydrolase"/>
    <property type="match status" value="1"/>
</dbReference>
<gene>
    <name evidence="3" type="ORF">EI427_03980</name>
</gene>
<accession>A0A3Q9FN18</accession>
<dbReference type="InterPro" id="IPR052762">
    <property type="entry name" value="PCW_deacetylase/CE"/>
</dbReference>
<dbReference type="Pfam" id="PF17996">
    <property type="entry name" value="CE2_N"/>
    <property type="match status" value="1"/>
</dbReference>
<dbReference type="GO" id="GO:0016788">
    <property type="term" value="F:hydrolase activity, acting on ester bonds"/>
    <property type="evidence" value="ECO:0007669"/>
    <property type="project" value="UniProtKB-ARBA"/>
</dbReference>
<dbReference type="InterPro" id="IPR013830">
    <property type="entry name" value="SGNH_hydro"/>
</dbReference>
<evidence type="ECO:0000313" key="3">
    <source>
        <dbReference type="EMBL" id="AZQ61411.1"/>
    </source>
</evidence>
<dbReference type="OrthoDB" id="9801375at2"/>
<dbReference type="Pfam" id="PF13472">
    <property type="entry name" value="Lipase_GDSL_2"/>
    <property type="match status" value="1"/>
</dbReference>
<feature type="domain" description="SGNH hydrolase-type esterase" evidence="1">
    <location>
        <begin position="155"/>
        <end position="294"/>
    </location>
</feature>
<dbReference type="SUPFAM" id="SSF49785">
    <property type="entry name" value="Galactose-binding domain-like"/>
    <property type="match status" value="1"/>
</dbReference>
<evidence type="ECO:0000313" key="4">
    <source>
        <dbReference type="Proteomes" id="UP000267268"/>
    </source>
</evidence>
<name>A0A3Q9FN18_9BACT</name>
<feature type="domain" description="Carbohydrate esterase 2 N-terminal" evidence="2">
    <location>
        <begin position="33"/>
        <end position="138"/>
    </location>
</feature>
<dbReference type="InterPro" id="IPR040794">
    <property type="entry name" value="CE2_N"/>
</dbReference>
<dbReference type="PANTHER" id="PTHR37834:SF2">
    <property type="entry name" value="ESTERASE, SGNH HYDROLASE-TYPE"/>
    <property type="match status" value="1"/>
</dbReference>
<organism evidence="3 4">
    <name type="scientific">Flammeovirga pectinis</name>
    <dbReference type="NCBI Taxonomy" id="2494373"/>
    <lineage>
        <taxon>Bacteria</taxon>
        <taxon>Pseudomonadati</taxon>
        <taxon>Bacteroidota</taxon>
        <taxon>Cytophagia</taxon>
        <taxon>Cytophagales</taxon>
        <taxon>Flammeovirgaceae</taxon>
        <taxon>Flammeovirga</taxon>
    </lineage>
</organism>
<dbReference type="EMBL" id="CP034562">
    <property type="protein sequence ID" value="AZQ61411.1"/>
    <property type="molecule type" value="Genomic_DNA"/>
</dbReference>
<reference evidence="3 4" key="1">
    <citation type="submission" date="2018-12" db="EMBL/GenBank/DDBJ databases">
        <title>Flammeovirga pectinis sp. nov., isolated from the gut of the Korean scallop, Patinopecten yessoensis.</title>
        <authorList>
            <person name="Bae J.-W."/>
            <person name="Jeong Y.-S."/>
            <person name="Kang W."/>
        </authorList>
    </citation>
    <scope>NUCLEOTIDE SEQUENCE [LARGE SCALE GENOMIC DNA]</scope>
    <source>
        <strain evidence="3 4">L12M1</strain>
    </source>
</reference>
<sequence>MKLFDLIVLLLFFSRIVTAQTINIFPDNSNIQYNGRIEFSNIKVPTFSMPSTSIKVRFKGTAINAVFSSNNFDGNGKSYLYVIIDGKATPYNRTVIEITEQKRSYTIAEGLEDTYHTVELVKVSEYWSMLSFYGFETQFKTTYPLKTKPKRFIEFYGDSNPSGWSAWNDRDQGGDKESEGYFTYPGFVARALNAEYVNFSAGGYGITPEMGARDLSRYYNKIHIKTGNPSTNFWDFEDNYINKEPDVVVVNLGANDFYNGASKEEQKESWKRFVTYLIRTHYKNSHIVLANSEGWGIGEPTDYIEEMITEFHLNGENNISFVKFPWLWGPDHAVISEQAGFADILATHIAKVKGWAQPKPNQYSSFPKGDKLLGNTSFESSILKVRPDGWRPISSSEAKTVINSSNAKEGKAYVECEENGGIHQAVKAQKGEKYLISVWVKGTEGTGVLGYEFRNQGQQVITSNNKVCTLTNNWKKVQFITDESPLATWQINVVLKAGTSNKVQFDVVTMEEVSITSNSKKNKNLGK</sequence>
<dbReference type="AlphaFoldDB" id="A0A3Q9FN18"/>
<dbReference type="PANTHER" id="PTHR37834">
    <property type="entry name" value="GDSL-LIKE LIPASE/ACYLHYDROLASE DOMAIN PROTEIN (AFU_ORTHOLOGUE AFUA_2G00620)"/>
    <property type="match status" value="1"/>
</dbReference>
<dbReference type="Proteomes" id="UP000267268">
    <property type="component" value="Chromosome 1"/>
</dbReference>
<dbReference type="RefSeq" id="WP_126611862.1">
    <property type="nucleotide sequence ID" value="NZ_CP034562.1"/>
</dbReference>
<dbReference type="Gene3D" id="3.40.50.1110">
    <property type="entry name" value="SGNH hydrolase"/>
    <property type="match status" value="1"/>
</dbReference>
<dbReference type="KEGG" id="fll:EI427_03980"/>
<keyword evidence="4" id="KW-1185">Reference proteome</keyword>
<evidence type="ECO:0000259" key="1">
    <source>
        <dbReference type="Pfam" id="PF13472"/>
    </source>
</evidence>
<dbReference type="Gene3D" id="2.60.120.260">
    <property type="entry name" value="Galactose-binding domain-like"/>
    <property type="match status" value="2"/>
</dbReference>
<proteinExistence type="predicted"/>
<dbReference type="InterPro" id="IPR036514">
    <property type="entry name" value="SGNH_hydro_sf"/>
</dbReference>
<evidence type="ECO:0000259" key="2">
    <source>
        <dbReference type="Pfam" id="PF17996"/>
    </source>
</evidence>
<protein>
    <submittedName>
        <fullName evidence="3">Uncharacterized protein</fullName>
    </submittedName>
</protein>
<dbReference type="InterPro" id="IPR008979">
    <property type="entry name" value="Galactose-bd-like_sf"/>
</dbReference>